<dbReference type="EMBL" id="MU393535">
    <property type="protein sequence ID" value="KAI4862037.1"/>
    <property type="molecule type" value="Genomic_DNA"/>
</dbReference>
<evidence type="ECO:0000313" key="2">
    <source>
        <dbReference type="Proteomes" id="UP001497700"/>
    </source>
</evidence>
<dbReference type="Proteomes" id="UP001497700">
    <property type="component" value="Unassembled WGS sequence"/>
</dbReference>
<organism evidence="1 2">
    <name type="scientific">Hypoxylon rubiginosum</name>
    <dbReference type="NCBI Taxonomy" id="110542"/>
    <lineage>
        <taxon>Eukaryota</taxon>
        <taxon>Fungi</taxon>
        <taxon>Dikarya</taxon>
        <taxon>Ascomycota</taxon>
        <taxon>Pezizomycotina</taxon>
        <taxon>Sordariomycetes</taxon>
        <taxon>Xylariomycetidae</taxon>
        <taxon>Xylariales</taxon>
        <taxon>Hypoxylaceae</taxon>
        <taxon>Hypoxylon</taxon>
    </lineage>
</organism>
<protein>
    <submittedName>
        <fullName evidence="1">Uncharacterized protein</fullName>
    </submittedName>
</protein>
<reference evidence="1 2" key="1">
    <citation type="journal article" date="2022" name="New Phytol.">
        <title>Ecological generalism drives hyperdiversity of secondary metabolite gene clusters in xylarialean endophytes.</title>
        <authorList>
            <person name="Franco M.E.E."/>
            <person name="Wisecaver J.H."/>
            <person name="Arnold A.E."/>
            <person name="Ju Y.M."/>
            <person name="Slot J.C."/>
            <person name="Ahrendt S."/>
            <person name="Moore L.P."/>
            <person name="Eastman K.E."/>
            <person name="Scott K."/>
            <person name="Konkel Z."/>
            <person name="Mondo S.J."/>
            <person name="Kuo A."/>
            <person name="Hayes R.D."/>
            <person name="Haridas S."/>
            <person name="Andreopoulos B."/>
            <person name="Riley R."/>
            <person name="LaButti K."/>
            <person name="Pangilinan J."/>
            <person name="Lipzen A."/>
            <person name="Amirebrahimi M."/>
            <person name="Yan J."/>
            <person name="Adam C."/>
            <person name="Keymanesh K."/>
            <person name="Ng V."/>
            <person name="Louie K."/>
            <person name="Northen T."/>
            <person name="Drula E."/>
            <person name="Henrissat B."/>
            <person name="Hsieh H.M."/>
            <person name="Youens-Clark K."/>
            <person name="Lutzoni F."/>
            <person name="Miadlikowska J."/>
            <person name="Eastwood D.C."/>
            <person name="Hamelin R.C."/>
            <person name="Grigoriev I.V."/>
            <person name="U'Ren J.M."/>
        </authorList>
    </citation>
    <scope>NUCLEOTIDE SEQUENCE [LARGE SCALE GENOMIC DNA]</scope>
    <source>
        <strain evidence="1 2">CBS 119005</strain>
    </source>
</reference>
<comment type="caution">
    <text evidence="1">The sequence shown here is derived from an EMBL/GenBank/DDBJ whole genome shotgun (WGS) entry which is preliminary data.</text>
</comment>
<sequence length="226" mass="24603">MEAIGSAAAIAQILGQVVNIWQQVELARQSVRTGSKLLVDTSAQLSHLLDTMHEVEQQPMLHTPAIQSQLEFISSITGELQEIMEEMKLLQKKSVMRQTLRALGRRARDEAKLEDVLKRLEKAQVELGLRIHVVHAGATSEIAQGMENLVESSQRTRSEASSYTLIEGNGSQGEADQCNGIIGLDVQGTSNTAQIRGNLAQGKSRQQNLITSGCSSLSLLKGFDLS</sequence>
<accession>A0ACB9YS23</accession>
<proteinExistence type="predicted"/>
<gene>
    <name evidence="1" type="ORF">F4820DRAFT_431609</name>
</gene>
<name>A0ACB9YS23_9PEZI</name>
<keyword evidence="2" id="KW-1185">Reference proteome</keyword>
<evidence type="ECO:0000313" key="1">
    <source>
        <dbReference type="EMBL" id="KAI4862037.1"/>
    </source>
</evidence>